<dbReference type="RefSeq" id="WP_086888088.1">
    <property type="nucleotide sequence ID" value="NZ_CP019893.1"/>
</dbReference>
<organism evidence="3 4">
    <name type="scientific">Natrarchaeobaculum aegyptiacum</name>
    <dbReference type="NCBI Taxonomy" id="745377"/>
    <lineage>
        <taxon>Archaea</taxon>
        <taxon>Methanobacteriati</taxon>
        <taxon>Methanobacteriota</taxon>
        <taxon>Stenosarchaea group</taxon>
        <taxon>Halobacteria</taxon>
        <taxon>Halobacteriales</taxon>
        <taxon>Natrialbaceae</taxon>
        <taxon>Natrarchaeobaculum</taxon>
    </lineage>
</organism>
<evidence type="ECO:0000256" key="1">
    <source>
        <dbReference type="SAM" id="MobiDB-lite"/>
    </source>
</evidence>
<keyword evidence="4" id="KW-1185">Reference proteome</keyword>
<name>A0A2Z2HRC3_9EURY</name>
<dbReference type="AlphaFoldDB" id="A0A2Z2HRC3"/>
<gene>
    <name evidence="3" type="ORF">B1756_08140</name>
</gene>
<feature type="region of interest" description="Disordered" evidence="1">
    <location>
        <begin position="1"/>
        <end position="26"/>
    </location>
</feature>
<dbReference type="Pfam" id="PF18545">
    <property type="entry name" value="HalOD1"/>
    <property type="match status" value="1"/>
</dbReference>
<dbReference type="EMBL" id="CP019893">
    <property type="protein sequence ID" value="ARS89711.1"/>
    <property type="molecule type" value="Genomic_DNA"/>
</dbReference>
<dbReference type="OrthoDB" id="246761at2157"/>
<dbReference type="InterPro" id="IPR040624">
    <property type="entry name" value="HalOD1"/>
</dbReference>
<dbReference type="Proteomes" id="UP000250088">
    <property type="component" value="Chromosome"/>
</dbReference>
<evidence type="ECO:0000259" key="2">
    <source>
        <dbReference type="Pfam" id="PF18545"/>
    </source>
</evidence>
<accession>A0A2Z2HRC3</accession>
<evidence type="ECO:0000313" key="4">
    <source>
        <dbReference type="Proteomes" id="UP000250088"/>
    </source>
</evidence>
<dbReference type="GeneID" id="32894042"/>
<reference evidence="4" key="1">
    <citation type="submission" date="2017-02" db="EMBL/GenBank/DDBJ databases">
        <title>Natronthermophilus aegyptiacus gen. nov.,sp. nov., an aerobic, extremely halophilic alkalithermophilic archaeon isolated from the athalassohaline Wadi An Natrun, Egypt.</title>
        <authorList>
            <person name="Zhao B."/>
        </authorList>
    </citation>
    <scope>NUCLEOTIDE SEQUENCE [LARGE SCALE GENOMIC DNA]</scope>
    <source>
        <strain evidence="4">JW/NM-HA 15</strain>
    </source>
</reference>
<proteinExistence type="predicted"/>
<feature type="domain" description="Halobacterial output" evidence="2">
    <location>
        <begin position="34"/>
        <end position="101"/>
    </location>
</feature>
<dbReference type="KEGG" id="naj:B1756_08140"/>
<sequence length="110" mass="11954">MTDQPDDTDVEPEASGKPTTGEGEVRIWYDPRRDRELSDAVLSAIETATDADLEKDDCDLFDAVDPEALDDLFTESSIETSVQFNTPTTGIRITPGNTFEIRVASLEGGG</sequence>
<feature type="compositionally biased region" description="Acidic residues" evidence="1">
    <location>
        <begin position="1"/>
        <end position="12"/>
    </location>
</feature>
<protein>
    <recommendedName>
        <fullName evidence="2">Halobacterial output domain-containing protein</fullName>
    </recommendedName>
</protein>
<evidence type="ECO:0000313" key="3">
    <source>
        <dbReference type="EMBL" id="ARS89711.1"/>
    </source>
</evidence>